<name>A0AAW0MLD0_9GOBI</name>
<organism evidence="1 2">
    <name type="scientific">Mugilogobius chulae</name>
    <name type="common">yellowstripe goby</name>
    <dbReference type="NCBI Taxonomy" id="88201"/>
    <lineage>
        <taxon>Eukaryota</taxon>
        <taxon>Metazoa</taxon>
        <taxon>Chordata</taxon>
        <taxon>Craniata</taxon>
        <taxon>Vertebrata</taxon>
        <taxon>Euteleostomi</taxon>
        <taxon>Actinopterygii</taxon>
        <taxon>Neopterygii</taxon>
        <taxon>Teleostei</taxon>
        <taxon>Neoteleostei</taxon>
        <taxon>Acanthomorphata</taxon>
        <taxon>Gobiaria</taxon>
        <taxon>Gobiiformes</taxon>
        <taxon>Gobioidei</taxon>
        <taxon>Gobiidae</taxon>
        <taxon>Gobionellinae</taxon>
        <taxon>Mugilogobius</taxon>
    </lineage>
</organism>
<evidence type="ECO:0000313" key="2">
    <source>
        <dbReference type="Proteomes" id="UP001460270"/>
    </source>
</evidence>
<protein>
    <submittedName>
        <fullName evidence="1">Uncharacterized protein</fullName>
    </submittedName>
</protein>
<dbReference type="EMBL" id="JBBPFD010000167">
    <property type="protein sequence ID" value="KAK7879955.1"/>
    <property type="molecule type" value="Genomic_DNA"/>
</dbReference>
<sequence>MLPYWLDKSQNGLVLIPLCKVSRTVPFQDQKPVLLVLRLSSMREKSERVAEK</sequence>
<comment type="caution">
    <text evidence="1">The sequence shown here is derived from an EMBL/GenBank/DDBJ whole genome shotgun (WGS) entry which is preliminary data.</text>
</comment>
<evidence type="ECO:0000313" key="1">
    <source>
        <dbReference type="EMBL" id="KAK7879955.1"/>
    </source>
</evidence>
<proteinExistence type="predicted"/>
<feature type="non-terminal residue" evidence="1">
    <location>
        <position position="52"/>
    </location>
</feature>
<gene>
    <name evidence="1" type="ORF">WMY93_033374</name>
</gene>
<keyword evidence="2" id="KW-1185">Reference proteome</keyword>
<dbReference type="AlphaFoldDB" id="A0AAW0MLD0"/>
<dbReference type="Proteomes" id="UP001460270">
    <property type="component" value="Unassembled WGS sequence"/>
</dbReference>
<reference evidence="2" key="1">
    <citation type="submission" date="2024-04" db="EMBL/GenBank/DDBJ databases">
        <title>Salinicola lusitanus LLJ914,a marine bacterium isolated from the Okinawa Trough.</title>
        <authorList>
            <person name="Li J."/>
        </authorList>
    </citation>
    <scope>NUCLEOTIDE SEQUENCE [LARGE SCALE GENOMIC DNA]</scope>
</reference>
<accession>A0AAW0MLD0</accession>